<keyword evidence="2" id="KW-0472">Membrane</keyword>
<comment type="caution">
    <text evidence="4">The sequence shown here is derived from an EMBL/GenBank/DDBJ whole genome shotgun (WGS) entry which is preliminary data.</text>
</comment>
<feature type="chain" id="PRO_5008914016" description="Transmembrane protein" evidence="3">
    <location>
        <begin position="20"/>
        <end position="415"/>
    </location>
</feature>
<feature type="region of interest" description="Disordered" evidence="1">
    <location>
        <begin position="301"/>
        <end position="328"/>
    </location>
</feature>
<dbReference type="AlphaFoldDB" id="A0A1D3CZ63"/>
<reference evidence="4 5" key="1">
    <citation type="journal article" date="2016" name="BMC Genomics">
        <title>Comparative genomics reveals Cyclospora cayetanensis possesses coccidia-like metabolism and invasion components but unique surface antigens.</title>
        <authorList>
            <person name="Liu S."/>
            <person name="Wang L."/>
            <person name="Zheng H."/>
            <person name="Xu Z."/>
            <person name="Roellig D.M."/>
            <person name="Li N."/>
            <person name="Frace M.A."/>
            <person name="Tang K."/>
            <person name="Arrowood M.J."/>
            <person name="Moss D.M."/>
            <person name="Zhang L."/>
            <person name="Feng Y."/>
            <person name="Xiao L."/>
        </authorList>
    </citation>
    <scope>NUCLEOTIDE SEQUENCE [LARGE SCALE GENOMIC DNA]</scope>
    <source>
        <strain evidence="4 5">CHN_HEN01</strain>
    </source>
</reference>
<evidence type="ECO:0000256" key="1">
    <source>
        <dbReference type="SAM" id="MobiDB-lite"/>
    </source>
</evidence>
<evidence type="ECO:0000313" key="5">
    <source>
        <dbReference type="Proteomes" id="UP000095192"/>
    </source>
</evidence>
<name>A0A1D3CZ63_9EIME</name>
<dbReference type="EMBL" id="JROU02001448">
    <property type="protein sequence ID" value="OEH76482.1"/>
    <property type="molecule type" value="Genomic_DNA"/>
</dbReference>
<feature type="signal peptide" evidence="3">
    <location>
        <begin position="1"/>
        <end position="19"/>
    </location>
</feature>
<feature type="transmembrane region" description="Helical" evidence="2">
    <location>
        <begin position="83"/>
        <end position="101"/>
    </location>
</feature>
<dbReference type="InParanoid" id="A0A1D3CZ63"/>
<gene>
    <name evidence="4" type="ORF">cyc_04929</name>
</gene>
<evidence type="ECO:0000313" key="4">
    <source>
        <dbReference type="EMBL" id="OEH76482.1"/>
    </source>
</evidence>
<feature type="region of interest" description="Disordered" evidence="1">
    <location>
        <begin position="255"/>
        <end position="283"/>
    </location>
</feature>
<evidence type="ECO:0000256" key="3">
    <source>
        <dbReference type="SAM" id="SignalP"/>
    </source>
</evidence>
<feature type="transmembrane region" description="Helical" evidence="2">
    <location>
        <begin position="159"/>
        <end position="180"/>
    </location>
</feature>
<keyword evidence="5" id="KW-1185">Reference proteome</keyword>
<evidence type="ECO:0000256" key="2">
    <source>
        <dbReference type="SAM" id="Phobius"/>
    </source>
</evidence>
<keyword evidence="2" id="KW-0812">Transmembrane</keyword>
<sequence>MWRSVLLLGAVAVLRTAVCFDQGARIYGQDAGHPDNIAVLEDVSPGIVSADFESEVHIREAVLSEEPSVLTQPAVEKVRGLKTAAVGLVALIVVLSVGALISRYKVQEGDGVRVASHTITEGSDAVTGPAAAASAAVLVSGLMEVLTSTYKKMNGLQGVAELSGLPQLLLAAVALIAVIIEARSPATVALEASGAQWSLRPIQVFSVILAIMGAVMAFLARRRLSKAFSTRAELGQNGELDATAAAYEEALQVPTGGELGQEQSGKGQAGGLSEGSVEAGDGQGTVDAHQEQVLLADTAKPTGAARHSEQESDDGSSGGATFDKVPPLGPEEIQDYIQRVAELLGTDASDSLASLKSTASDWNFVDLGNSNKELTQEEEEQLDAMLQGDEAALWANFTVTPNAEPWELYDGAKSD</sequence>
<accession>A0A1D3CZ63</accession>
<feature type="transmembrane region" description="Helical" evidence="2">
    <location>
        <begin position="200"/>
        <end position="220"/>
    </location>
</feature>
<proteinExistence type="predicted"/>
<protein>
    <recommendedName>
        <fullName evidence="6">Transmembrane protein</fullName>
    </recommendedName>
</protein>
<dbReference type="VEuPathDB" id="ToxoDB:cyc_04929"/>
<dbReference type="Proteomes" id="UP000095192">
    <property type="component" value="Unassembled WGS sequence"/>
</dbReference>
<organism evidence="4 5">
    <name type="scientific">Cyclospora cayetanensis</name>
    <dbReference type="NCBI Taxonomy" id="88456"/>
    <lineage>
        <taxon>Eukaryota</taxon>
        <taxon>Sar</taxon>
        <taxon>Alveolata</taxon>
        <taxon>Apicomplexa</taxon>
        <taxon>Conoidasida</taxon>
        <taxon>Coccidia</taxon>
        <taxon>Eucoccidiorida</taxon>
        <taxon>Eimeriorina</taxon>
        <taxon>Eimeriidae</taxon>
        <taxon>Cyclospora</taxon>
    </lineage>
</organism>
<keyword evidence="2" id="KW-1133">Transmembrane helix</keyword>
<evidence type="ECO:0008006" key="6">
    <source>
        <dbReference type="Google" id="ProtNLM"/>
    </source>
</evidence>
<keyword evidence="3" id="KW-0732">Signal</keyword>